<accession>A0A4D6MTC0</accession>
<name>A0A4D6MTC0_VIGUN</name>
<keyword evidence="3" id="KW-1185">Reference proteome</keyword>
<feature type="region of interest" description="Disordered" evidence="1">
    <location>
        <begin position="33"/>
        <end position="64"/>
    </location>
</feature>
<evidence type="ECO:0000313" key="2">
    <source>
        <dbReference type="EMBL" id="QCE03115.1"/>
    </source>
</evidence>
<evidence type="ECO:0000313" key="3">
    <source>
        <dbReference type="Proteomes" id="UP000501690"/>
    </source>
</evidence>
<dbReference type="EMBL" id="CP039352">
    <property type="protein sequence ID" value="QCE03115.1"/>
    <property type="molecule type" value="Genomic_DNA"/>
</dbReference>
<dbReference type="Proteomes" id="UP000501690">
    <property type="component" value="Linkage Group LG8"/>
</dbReference>
<sequence>MVVTLGLQWWLACWEGERGAILFRSSSTIAPSPTGDGGRFVGGASEGGSPWEEVPNVKVEEEPF</sequence>
<feature type="compositionally biased region" description="Gly residues" evidence="1">
    <location>
        <begin position="35"/>
        <end position="46"/>
    </location>
</feature>
<dbReference type="AlphaFoldDB" id="A0A4D6MTC0"/>
<reference evidence="2 3" key="1">
    <citation type="submission" date="2019-04" db="EMBL/GenBank/DDBJ databases">
        <title>An improved genome assembly and genetic linkage map for asparagus bean, Vigna unguiculata ssp. sesquipedialis.</title>
        <authorList>
            <person name="Xia Q."/>
            <person name="Zhang R."/>
            <person name="Dong Y."/>
        </authorList>
    </citation>
    <scope>NUCLEOTIDE SEQUENCE [LARGE SCALE GENOMIC DNA]</scope>
    <source>
        <tissue evidence="2">Leaf</tissue>
    </source>
</reference>
<protein>
    <submittedName>
        <fullName evidence="2">Uncharacterized protein</fullName>
    </submittedName>
</protein>
<proteinExistence type="predicted"/>
<organism evidence="2 3">
    <name type="scientific">Vigna unguiculata</name>
    <name type="common">Cowpea</name>
    <dbReference type="NCBI Taxonomy" id="3917"/>
    <lineage>
        <taxon>Eukaryota</taxon>
        <taxon>Viridiplantae</taxon>
        <taxon>Streptophyta</taxon>
        <taxon>Embryophyta</taxon>
        <taxon>Tracheophyta</taxon>
        <taxon>Spermatophyta</taxon>
        <taxon>Magnoliopsida</taxon>
        <taxon>eudicotyledons</taxon>
        <taxon>Gunneridae</taxon>
        <taxon>Pentapetalae</taxon>
        <taxon>rosids</taxon>
        <taxon>fabids</taxon>
        <taxon>Fabales</taxon>
        <taxon>Fabaceae</taxon>
        <taxon>Papilionoideae</taxon>
        <taxon>50 kb inversion clade</taxon>
        <taxon>NPAAA clade</taxon>
        <taxon>indigoferoid/millettioid clade</taxon>
        <taxon>Phaseoleae</taxon>
        <taxon>Vigna</taxon>
    </lineage>
</organism>
<evidence type="ECO:0000256" key="1">
    <source>
        <dbReference type="SAM" id="MobiDB-lite"/>
    </source>
</evidence>
<gene>
    <name evidence="2" type="ORF">DEO72_LG8g1136</name>
</gene>